<reference evidence="2" key="1">
    <citation type="submission" date="2019-04" db="EMBL/GenBank/DDBJ databases">
        <title>Sequencing of skin fungus with MAO and IRED activity.</title>
        <authorList>
            <person name="Marsaioli A.J."/>
            <person name="Bonatto J.M.C."/>
            <person name="Reis Junior O."/>
        </authorList>
    </citation>
    <scope>NUCLEOTIDE SEQUENCE</scope>
    <source>
        <strain evidence="2">28M1</strain>
    </source>
</reference>
<name>A0A9P4WWS1_9PLEO</name>
<dbReference type="AlphaFoldDB" id="A0A9P4WWS1"/>
<evidence type="ECO:0000313" key="2">
    <source>
        <dbReference type="EMBL" id="KAF3043636.1"/>
    </source>
</evidence>
<proteinExistence type="predicted"/>
<accession>A0A9P4WWS1</accession>
<dbReference type="Proteomes" id="UP000758155">
    <property type="component" value="Unassembled WGS sequence"/>
</dbReference>
<gene>
    <name evidence="2" type="ORF">E8E12_002599</name>
</gene>
<feature type="compositionally biased region" description="Polar residues" evidence="1">
    <location>
        <begin position="146"/>
        <end position="160"/>
    </location>
</feature>
<feature type="region of interest" description="Disordered" evidence="1">
    <location>
        <begin position="239"/>
        <end position="300"/>
    </location>
</feature>
<sequence length="499" mass="54455">MASNASPTLMNIPLEVRHQIYEHVAKRDTKPEKLLRYWFEKKEVKGKTAELLAKDPNAGTPKIVYEGDRFEAEEFEGESEEESDAEEDSDEEEDGDEGGDEEDEEEDEVGDENEAEEQNEEMMDDDSTAVPAATVPTPSAPAQSSNTADIVSQQATTHGLQDSAAVPVETTIPTSAEQAVPASSHDLIATFAEANAAAMTVAAAQGSATAVPDIASGAPQPRILDGAEEEDVDADMAGDEEVNGGAQDDVAERVDSQMEDEEEDEGSGGNEDTDGDSDEDMEGEPEDQDTGAGTPQPLPVPVVTAHRKWRHIPKFMRITHCPPPVELFLASKQLNVEAKNWFYDVAVLHVDATGSFAHTSFFEEALSQITEATFSPMEDVRKVEVTFVWDSTWLRSDRADCAAAIFPALLRQRAIFVTSILALAPNLSEVTIHWHDSAEDEEAFDLMNDVLVGFLGLDATVKVEPHYIAADAMPYRNSIAGKQRVEFQRIVNNGLNRLF</sequence>
<feature type="region of interest" description="Disordered" evidence="1">
    <location>
        <begin position="200"/>
        <end position="221"/>
    </location>
</feature>
<dbReference type="OrthoDB" id="3795483at2759"/>
<comment type="caution">
    <text evidence="2">The sequence shown here is derived from an EMBL/GenBank/DDBJ whole genome shotgun (WGS) entry which is preliminary data.</text>
</comment>
<dbReference type="EMBL" id="SWKV01000011">
    <property type="protein sequence ID" value="KAF3043636.1"/>
    <property type="molecule type" value="Genomic_DNA"/>
</dbReference>
<feature type="region of interest" description="Disordered" evidence="1">
    <location>
        <begin position="46"/>
        <end position="181"/>
    </location>
</feature>
<feature type="compositionally biased region" description="Low complexity" evidence="1">
    <location>
        <begin position="128"/>
        <end position="145"/>
    </location>
</feature>
<evidence type="ECO:0000313" key="3">
    <source>
        <dbReference type="Proteomes" id="UP000758155"/>
    </source>
</evidence>
<evidence type="ECO:0000256" key="1">
    <source>
        <dbReference type="SAM" id="MobiDB-lite"/>
    </source>
</evidence>
<keyword evidence="3" id="KW-1185">Reference proteome</keyword>
<protein>
    <submittedName>
        <fullName evidence="2">Uncharacterized protein</fullName>
    </submittedName>
</protein>
<feature type="compositionally biased region" description="Acidic residues" evidence="1">
    <location>
        <begin position="73"/>
        <end position="127"/>
    </location>
</feature>
<organism evidence="2 3">
    <name type="scientific">Didymella heteroderae</name>
    <dbReference type="NCBI Taxonomy" id="1769908"/>
    <lineage>
        <taxon>Eukaryota</taxon>
        <taxon>Fungi</taxon>
        <taxon>Dikarya</taxon>
        <taxon>Ascomycota</taxon>
        <taxon>Pezizomycotina</taxon>
        <taxon>Dothideomycetes</taxon>
        <taxon>Pleosporomycetidae</taxon>
        <taxon>Pleosporales</taxon>
        <taxon>Pleosporineae</taxon>
        <taxon>Didymellaceae</taxon>
        <taxon>Didymella</taxon>
    </lineage>
</organism>
<feature type="compositionally biased region" description="Low complexity" evidence="1">
    <location>
        <begin position="200"/>
        <end position="210"/>
    </location>
</feature>
<feature type="compositionally biased region" description="Acidic residues" evidence="1">
    <location>
        <begin position="257"/>
        <end position="289"/>
    </location>
</feature>